<feature type="compositionally biased region" description="Basic residues" evidence="1">
    <location>
        <begin position="45"/>
        <end position="68"/>
    </location>
</feature>
<reference evidence="4" key="3">
    <citation type="submission" date="2025-04" db="UniProtKB">
        <authorList>
            <consortium name="RefSeq"/>
        </authorList>
    </citation>
    <scope>IDENTIFICATION</scope>
    <source>
        <strain evidence="4">CBS 304.34</strain>
    </source>
</reference>
<feature type="compositionally biased region" description="Low complexity" evidence="1">
    <location>
        <begin position="300"/>
        <end position="309"/>
    </location>
</feature>
<gene>
    <name evidence="2 4" type="ORF">BDZ99DRAFT_501352</name>
</gene>
<feature type="region of interest" description="Disordered" evidence="1">
    <location>
        <begin position="340"/>
        <end position="360"/>
    </location>
</feature>
<dbReference type="AlphaFoldDB" id="A0A6A6YDD6"/>
<protein>
    <submittedName>
        <fullName evidence="2 4">Uncharacterized protein</fullName>
    </submittedName>
</protein>
<evidence type="ECO:0000313" key="4">
    <source>
        <dbReference type="RefSeq" id="XP_033573507.1"/>
    </source>
</evidence>
<feature type="region of interest" description="Disordered" evidence="1">
    <location>
        <begin position="154"/>
        <end position="181"/>
    </location>
</feature>
<feature type="region of interest" description="Disordered" evidence="1">
    <location>
        <begin position="254"/>
        <end position="309"/>
    </location>
</feature>
<dbReference type="RefSeq" id="XP_033573507.1">
    <property type="nucleotide sequence ID" value="XM_033723806.1"/>
</dbReference>
<name>A0A6A6YDD6_9PEZI</name>
<evidence type="ECO:0000256" key="1">
    <source>
        <dbReference type="SAM" id="MobiDB-lite"/>
    </source>
</evidence>
<feature type="compositionally biased region" description="Low complexity" evidence="1">
    <location>
        <begin position="154"/>
        <end position="173"/>
    </location>
</feature>
<accession>A0A6A6YDD6</accession>
<feature type="region of interest" description="Disordered" evidence="1">
    <location>
        <begin position="373"/>
        <end position="398"/>
    </location>
</feature>
<keyword evidence="3" id="KW-1185">Reference proteome</keyword>
<feature type="region of interest" description="Disordered" evidence="1">
    <location>
        <begin position="201"/>
        <end position="226"/>
    </location>
</feature>
<evidence type="ECO:0000313" key="3">
    <source>
        <dbReference type="Proteomes" id="UP000504636"/>
    </source>
</evidence>
<evidence type="ECO:0000313" key="2">
    <source>
        <dbReference type="EMBL" id="KAF2806543.1"/>
    </source>
</evidence>
<reference evidence="4" key="2">
    <citation type="submission" date="2020-04" db="EMBL/GenBank/DDBJ databases">
        <authorList>
            <consortium name="NCBI Genome Project"/>
        </authorList>
    </citation>
    <scope>NUCLEOTIDE SEQUENCE</scope>
    <source>
        <strain evidence="4">CBS 304.34</strain>
    </source>
</reference>
<feature type="region of interest" description="Disordered" evidence="1">
    <location>
        <begin position="1"/>
        <end position="79"/>
    </location>
</feature>
<reference evidence="2 4" key="1">
    <citation type="journal article" date="2020" name="Stud. Mycol.">
        <title>101 Dothideomycetes genomes: a test case for predicting lifestyles and emergence of pathogens.</title>
        <authorList>
            <person name="Haridas S."/>
            <person name="Albert R."/>
            <person name="Binder M."/>
            <person name="Bloem J."/>
            <person name="Labutti K."/>
            <person name="Salamov A."/>
            <person name="Andreopoulos B."/>
            <person name="Baker S."/>
            <person name="Barry K."/>
            <person name="Bills G."/>
            <person name="Bluhm B."/>
            <person name="Cannon C."/>
            <person name="Castanera R."/>
            <person name="Culley D."/>
            <person name="Daum C."/>
            <person name="Ezra D."/>
            <person name="Gonzalez J."/>
            <person name="Henrissat B."/>
            <person name="Kuo A."/>
            <person name="Liang C."/>
            <person name="Lipzen A."/>
            <person name="Lutzoni F."/>
            <person name="Magnuson J."/>
            <person name="Mondo S."/>
            <person name="Nolan M."/>
            <person name="Ohm R."/>
            <person name="Pangilinan J."/>
            <person name="Park H.-J."/>
            <person name="Ramirez L."/>
            <person name="Alfaro M."/>
            <person name="Sun H."/>
            <person name="Tritt A."/>
            <person name="Yoshinaga Y."/>
            <person name="Zwiers L.-H."/>
            <person name="Turgeon B."/>
            <person name="Goodwin S."/>
            <person name="Spatafora J."/>
            <person name="Crous P."/>
            <person name="Grigoriev I."/>
        </authorList>
    </citation>
    <scope>NUCLEOTIDE SEQUENCE</scope>
    <source>
        <strain evidence="2 4">CBS 304.34</strain>
    </source>
</reference>
<organism evidence="2">
    <name type="scientific">Mytilinidion resinicola</name>
    <dbReference type="NCBI Taxonomy" id="574789"/>
    <lineage>
        <taxon>Eukaryota</taxon>
        <taxon>Fungi</taxon>
        <taxon>Dikarya</taxon>
        <taxon>Ascomycota</taxon>
        <taxon>Pezizomycotina</taxon>
        <taxon>Dothideomycetes</taxon>
        <taxon>Pleosporomycetidae</taxon>
        <taxon>Mytilinidiales</taxon>
        <taxon>Mytilinidiaceae</taxon>
        <taxon>Mytilinidion</taxon>
    </lineage>
</organism>
<proteinExistence type="predicted"/>
<sequence length="616" mass="66058">MAMRPAPNFMKGGKPLSMMRPDGEELEELATSGHGAKGKAGGRGAKGKTAKTKSKAHTTHKRSAKKHQPTTANNTSTLTLTNNKVLSPDSSKATTNPVHQPIEADSGGAFTSNVHGTTSNNNRPFTLNCNGNLNNNKDTITSFPNFSSHSALHSIHTTTTPSTSSTPHVGSPTNSNRYTVVDPNFDPSLSVSVSVSASSSSVGRLEGPTMQGLRDHRSGWNEGGTDADWVGGGGFIRRGKMMDSTEMEMQYAPDLPSRYVPPSPPASHDGAQRMDVDEEDEFEDRAAQRAYHSTPPPSEPGSGMSEGAETVTVRRRMGEAIEQSWAPVGSPCPPPITLTGISPPSVDEEAGGPGPKRRMSGVSAHLTECSNYDMISKAGTSKSKKSKRSKRVLSPPRSEYSVDIGTAMEVSPRLMDAMASLKRLERLQLKDILADMAQALAPFVGGQLNEAKYVNGLTAIRIEAGHVLNFLASIICNSSVSGKKGLAMESLSEALGEIVLLVTKLWGGQHEDRMDLEDPSATARNVVAYEKTPMRLADLRTALTNLLVCMTHAESRVHRSGRLTVQAADKLLLLLFYSSANGSRSTVRRLLILLDVKEAASQNGRRAPLVLLRCER</sequence>
<dbReference type="EMBL" id="MU003707">
    <property type="protein sequence ID" value="KAF2806543.1"/>
    <property type="molecule type" value="Genomic_DNA"/>
</dbReference>
<feature type="compositionally biased region" description="Basic residues" evidence="1">
    <location>
        <begin position="382"/>
        <end position="391"/>
    </location>
</feature>
<dbReference type="Proteomes" id="UP000504636">
    <property type="component" value="Unplaced"/>
</dbReference>
<dbReference type="OrthoDB" id="10536113at2759"/>
<feature type="compositionally biased region" description="Low complexity" evidence="1">
    <location>
        <begin position="70"/>
        <end position="79"/>
    </location>
</feature>
<dbReference type="GeneID" id="54464699"/>